<dbReference type="GeneID" id="14012872"/>
<dbReference type="RefSeq" id="YP_007007439.1">
    <property type="nucleotide sequence ID" value="NC_019526.1"/>
</dbReference>
<keyword evidence="2" id="KW-1185">Reference proteome</keyword>
<evidence type="ECO:0000313" key="1">
    <source>
        <dbReference type="EMBL" id="AFA44557.1"/>
    </source>
</evidence>
<dbReference type="KEGG" id="vg:14012872"/>
<evidence type="ECO:0000313" key="2">
    <source>
        <dbReference type="Proteomes" id="UP000007524"/>
    </source>
</evidence>
<organism evidence="1 2">
    <name type="scientific">Klebsiella phage vB_KleM_RaK2</name>
    <dbReference type="NCBI Taxonomy" id="1147094"/>
    <lineage>
        <taxon>Viruses</taxon>
        <taxon>Duplodnaviria</taxon>
        <taxon>Heunggongvirae</taxon>
        <taxon>Uroviricota</taxon>
        <taxon>Caudoviricetes</taxon>
        <taxon>Alcyoneusvirus</taxon>
        <taxon>Alcyoneusvirus RaK2</taxon>
    </lineage>
</organism>
<reference evidence="1 2" key="1">
    <citation type="journal article" date="2012" name="J. Virol.">
        <title>Genome of Klebsiella sp.-Infecting Bacteriophage vB_KleM_RaK2.</title>
        <authorList>
            <person name="Simoliunas E."/>
            <person name="Kaliniene L."/>
            <person name="Truncaite L."/>
            <person name="Klausa V."/>
            <person name="Zajanckauskaite A."/>
            <person name="Meskys R."/>
        </authorList>
    </citation>
    <scope>NUCLEOTIDE SEQUENCE [LARGE SCALE GENOMIC DNA]</scope>
</reference>
<name>H6X491_9CAUD</name>
<accession>H6X491</accession>
<dbReference type="Proteomes" id="UP000007524">
    <property type="component" value="Segment"/>
</dbReference>
<dbReference type="EMBL" id="JQ513383">
    <property type="protein sequence ID" value="AFA44557.1"/>
    <property type="molecule type" value="Genomic_DNA"/>
</dbReference>
<proteinExistence type="predicted"/>
<gene>
    <name evidence="1" type="ORF">RaK2_00284</name>
</gene>
<protein>
    <submittedName>
        <fullName evidence="1">Uncharacterized protein</fullName>
    </submittedName>
</protein>
<sequence length="127" mass="14467">MKIQLSTTLQDTENKDNIEVQILVDVSKHDTVLINIDGKTFKLTDIERIIDCADKLVNLSTEFKEEYSEEVSDLKYFDIDFFNQQGEHNKVTLLAKDPAQAVVSFYGSAHAELHPNSTIVSVMLKKY</sequence>